<dbReference type="PRINTS" id="PR00097">
    <property type="entry name" value="ANTSNTHASEII"/>
</dbReference>
<gene>
    <name evidence="7" type="ORF">ccrud_04900</name>
</gene>
<sequence length="620" mass="67083">MRVLIIDNYDSFTFNLATYVEEITGQAPTVVRNDERIDETLFDAVILSPGPGHAGVAADFGICAGIIERALVPILGVCLGHQGIALAHGGTVGLAPRPVHGEASEITHSGAALFADIPTHFQAVRYHSMVATQIPDSITVTATSEDGLVMALEHKSLPQWGVQFHPESIGGQFGHQIIRNFLNLARNYTWEISEKTISLKVDPAAVFETLFANSTHAFWLDGATGTSYLGDASGPLSRIKTHHVGDDDFFTWLKDDLAANAVSPGQGFRLGWVGYLGYEMKAESGAAVHHKSSLPDAHFIFADRAIAVESDHVRLMAIGEQEQWFAETIEQLQALKAPRSPYAGEIDLKVRDSESDYLAKIRRAQELITHGESYEICLTTQLSGTTDADPLAAYLALRKANPTAYGAFLQLGDVVVLSSSPERFITIDAAGHVESKPIKGTRPRGHSAAEDQAIIAELRANPKDRAENLMIVDLVRNDLARGAQPSSVKTSKLFDVETYATVHQLVSTVSAELGHKNAIDCVRAAFPGGSMTGAPKLRTMEIIDELETGPRGIYSGGLGYFSLDGSVDLSMVIRTLVMHNNHVEYGVGGAILALSDPQAEWEEIRVKSRPLLNLFGAKFP</sequence>
<dbReference type="OrthoDB" id="3518032at2"/>
<dbReference type="RefSeq" id="WP_066565116.1">
    <property type="nucleotide sequence ID" value="NZ_CP015622.1"/>
</dbReference>
<feature type="domain" description="Glutamine amidotransferase" evidence="5">
    <location>
        <begin position="4"/>
        <end position="182"/>
    </location>
</feature>
<dbReference type="InterPro" id="IPR029062">
    <property type="entry name" value="Class_I_gatase-like"/>
</dbReference>
<evidence type="ECO:0000256" key="1">
    <source>
        <dbReference type="ARBA" id="ARBA00005970"/>
    </source>
</evidence>
<accession>A0A172QSF4</accession>
<comment type="similarity">
    <text evidence="1">In the C-terminal section; belongs to the anthranilate synthase component I family.</text>
</comment>
<reference evidence="7 8" key="1">
    <citation type="submission" date="2016-05" db="EMBL/GenBank/DDBJ databases">
        <title>Complete genome sequence of Corynebacterium crudilactis, a new Corynebacterium species isolated from raw cow's milk.</title>
        <authorList>
            <person name="Christian R."/>
            <person name="Zimmermann J."/>
            <person name="Lipski A."/>
            <person name="Kalinowski J."/>
        </authorList>
    </citation>
    <scope>NUCLEOTIDE SEQUENCE [LARGE SCALE GENOMIC DNA]</scope>
    <source>
        <strain evidence="7 8">JZ16</strain>
    </source>
</reference>
<keyword evidence="4" id="KW-0315">Glutamine amidotransferase</keyword>
<dbReference type="PANTHER" id="PTHR11236">
    <property type="entry name" value="AMINOBENZOATE/ANTHRANILATE SYNTHASE"/>
    <property type="match status" value="1"/>
</dbReference>
<dbReference type="Proteomes" id="UP000076929">
    <property type="component" value="Chromosome"/>
</dbReference>
<evidence type="ECO:0000256" key="2">
    <source>
        <dbReference type="ARBA" id="ARBA00013139"/>
    </source>
</evidence>
<evidence type="ECO:0000256" key="4">
    <source>
        <dbReference type="ARBA" id="ARBA00022962"/>
    </source>
</evidence>
<dbReference type="SUPFAM" id="SSF52317">
    <property type="entry name" value="Class I glutamine amidotransferase-like"/>
    <property type="match status" value="1"/>
</dbReference>
<dbReference type="GO" id="GO:0009396">
    <property type="term" value="P:folic acid-containing compound biosynthetic process"/>
    <property type="evidence" value="ECO:0007669"/>
    <property type="project" value="InterPro"/>
</dbReference>
<dbReference type="InterPro" id="IPR005802">
    <property type="entry name" value="ADC_synth_comp_1"/>
</dbReference>
<dbReference type="PANTHER" id="PTHR11236:SF18">
    <property type="entry name" value="AMINODEOXYCHORISMATE SYNTHASE"/>
    <property type="match status" value="1"/>
</dbReference>
<keyword evidence="8" id="KW-1185">Reference proteome</keyword>
<evidence type="ECO:0000256" key="3">
    <source>
        <dbReference type="ARBA" id="ARBA00022679"/>
    </source>
</evidence>
<dbReference type="Pfam" id="PF00117">
    <property type="entry name" value="GATase"/>
    <property type="match status" value="1"/>
</dbReference>
<dbReference type="GO" id="GO:0046820">
    <property type="term" value="F:4-amino-4-deoxychorismate synthase activity"/>
    <property type="evidence" value="ECO:0007669"/>
    <property type="project" value="UniProtKB-EC"/>
</dbReference>
<evidence type="ECO:0000313" key="8">
    <source>
        <dbReference type="Proteomes" id="UP000076929"/>
    </source>
</evidence>
<dbReference type="InterPro" id="IPR015890">
    <property type="entry name" value="Chorismate_C"/>
</dbReference>
<keyword evidence="3" id="KW-0808">Transferase</keyword>
<dbReference type="NCBIfam" id="TIGR00566">
    <property type="entry name" value="trpG_papA"/>
    <property type="match status" value="1"/>
</dbReference>
<protein>
    <recommendedName>
        <fullName evidence="2">aminodeoxychorismate synthase</fullName>
        <ecNumber evidence="2">2.6.1.85</ecNumber>
    </recommendedName>
</protein>
<dbReference type="InterPro" id="IPR006221">
    <property type="entry name" value="TrpG/PapA_dom"/>
</dbReference>
<feature type="domain" description="Chorismate-utilising enzyme C-terminal" evidence="6">
    <location>
        <begin position="354"/>
        <end position="607"/>
    </location>
</feature>
<evidence type="ECO:0000259" key="5">
    <source>
        <dbReference type="Pfam" id="PF00117"/>
    </source>
</evidence>
<dbReference type="InterPro" id="IPR019999">
    <property type="entry name" value="Anth_synth_I-like"/>
</dbReference>
<dbReference type="InterPro" id="IPR005801">
    <property type="entry name" value="ADC_synthase"/>
</dbReference>
<dbReference type="GO" id="GO:0000162">
    <property type="term" value="P:L-tryptophan biosynthetic process"/>
    <property type="evidence" value="ECO:0007669"/>
    <property type="project" value="TreeGrafter"/>
</dbReference>
<dbReference type="KEGG" id="ccjz:ccrud_04900"/>
<dbReference type="STRING" id="1652495.ccrud_04900"/>
<dbReference type="Gene3D" id="3.40.50.880">
    <property type="match status" value="1"/>
</dbReference>
<dbReference type="PRINTS" id="PR00096">
    <property type="entry name" value="GATASE"/>
</dbReference>
<name>A0A172QSF4_9CORY</name>
<evidence type="ECO:0000313" key="7">
    <source>
        <dbReference type="EMBL" id="ANE03617.1"/>
    </source>
</evidence>
<dbReference type="Pfam" id="PF00425">
    <property type="entry name" value="Chorismate_bind"/>
    <property type="match status" value="1"/>
</dbReference>
<dbReference type="EMBL" id="CP015622">
    <property type="protein sequence ID" value="ANE03617.1"/>
    <property type="molecule type" value="Genomic_DNA"/>
</dbReference>
<dbReference type="Gene3D" id="3.60.120.10">
    <property type="entry name" value="Anthranilate synthase"/>
    <property type="match status" value="1"/>
</dbReference>
<organism evidence="7 8">
    <name type="scientific">Corynebacterium crudilactis</name>
    <dbReference type="NCBI Taxonomy" id="1652495"/>
    <lineage>
        <taxon>Bacteria</taxon>
        <taxon>Bacillati</taxon>
        <taxon>Actinomycetota</taxon>
        <taxon>Actinomycetes</taxon>
        <taxon>Mycobacteriales</taxon>
        <taxon>Corynebacteriaceae</taxon>
        <taxon>Corynebacterium</taxon>
    </lineage>
</organism>
<dbReference type="PROSITE" id="PS51273">
    <property type="entry name" value="GATASE_TYPE_1"/>
    <property type="match status" value="1"/>
</dbReference>
<dbReference type="NCBIfam" id="TIGR00553">
    <property type="entry name" value="pabB"/>
    <property type="match status" value="1"/>
</dbReference>
<dbReference type="EC" id="2.6.1.85" evidence="2"/>
<dbReference type="PRINTS" id="PR00099">
    <property type="entry name" value="CPSGATASE"/>
</dbReference>
<proteinExistence type="inferred from homology"/>
<dbReference type="CDD" id="cd01743">
    <property type="entry name" value="GATase1_Anthranilate_Synthase"/>
    <property type="match status" value="1"/>
</dbReference>
<dbReference type="AlphaFoldDB" id="A0A172QSF4"/>
<dbReference type="GO" id="GO:0008153">
    <property type="term" value="P:4-aminobenzoate biosynthetic process"/>
    <property type="evidence" value="ECO:0007669"/>
    <property type="project" value="TreeGrafter"/>
</dbReference>
<dbReference type="SUPFAM" id="SSF56322">
    <property type="entry name" value="ADC synthase"/>
    <property type="match status" value="1"/>
</dbReference>
<dbReference type="InterPro" id="IPR017926">
    <property type="entry name" value="GATASE"/>
</dbReference>
<dbReference type="GO" id="GO:0005737">
    <property type="term" value="C:cytoplasm"/>
    <property type="evidence" value="ECO:0007669"/>
    <property type="project" value="TreeGrafter"/>
</dbReference>
<evidence type="ECO:0000259" key="6">
    <source>
        <dbReference type="Pfam" id="PF00425"/>
    </source>
</evidence>